<name>A0A5B7FFI7_PORTR</name>
<dbReference type="AlphaFoldDB" id="A0A5B7FFI7"/>
<proteinExistence type="predicted"/>
<evidence type="ECO:0000313" key="3">
    <source>
        <dbReference type="Proteomes" id="UP000324222"/>
    </source>
</evidence>
<protein>
    <submittedName>
        <fullName evidence="2">Uncharacterized protein</fullName>
    </submittedName>
</protein>
<organism evidence="2 3">
    <name type="scientific">Portunus trituberculatus</name>
    <name type="common">Swimming crab</name>
    <name type="synonym">Neptunus trituberculatus</name>
    <dbReference type="NCBI Taxonomy" id="210409"/>
    <lineage>
        <taxon>Eukaryota</taxon>
        <taxon>Metazoa</taxon>
        <taxon>Ecdysozoa</taxon>
        <taxon>Arthropoda</taxon>
        <taxon>Crustacea</taxon>
        <taxon>Multicrustacea</taxon>
        <taxon>Malacostraca</taxon>
        <taxon>Eumalacostraca</taxon>
        <taxon>Eucarida</taxon>
        <taxon>Decapoda</taxon>
        <taxon>Pleocyemata</taxon>
        <taxon>Brachyura</taxon>
        <taxon>Eubrachyura</taxon>
        <taxon>Portunoidea</taxon>
        <taxon>Portunidae</taxon>
        <taxon>Portuninae</taxon>
        <taxon>Portunus</taxon>
    </lineage>
</organism>
<gene>
    <name evidence="2" type="ORF">E2C01_039740</name>
</gene>
<dbReference type="EMBL" id="VSRR010007011">
    <property type="protein sequence ID" value="MPC46031.1"/>
    <property type="molecule type" value="Genomic_DNA"/>
</dbReference>
<comment type="caution">
    <text evidence="2">The sequence shown here is derived from an EMBL/GenBank/DDBJ whole genome shotgun (WGS) entry which is preliminary data.</text>
</comment>
<dbReference type="Proteomes" id="UP000324222">
    <property type="component" value="Unassembled WGS sequence"/>
</dbReference>
<evidence type="ECO:0000313" key="2">
    <source>
        <dbReference type="EMBL" id="MPC46031.1"/>
    </source>
</evidence>
<keyword evidence="3" id="KW-1185">Reference proteome</keyword>
<accession>A0A5B7FFI7</accession>
<evidence type="ECO:0000256" key="1">
    <source>
        <dbReference type="SAM" id="MobiDB-lite"/>
    </source>
</evidence>
<feature type="compositionally biased region" description="Low complexity" evidence="1">
    <location>
        <begin position="85"/>
        <end position="97"/>
    </location>
</feature>
<sequence length="279" mass="29786">MLATLQLAPTVAPALRPIPHPLPSLLQPSHLQWHHHSHCYPLLPLPPLLQLPPPSPLFASQSSEEGHVTPESPMQAPSRHHGIEALLGPAAPGPAASHHPHAHPPTQPSYQIPDSGPHHAHYGHLLTSKTEREREVALATSGASLVVAVQPGIGKVIEATSVCLREAPSTTSTVRLRGHDERAIRKDSCAALEEVYGSAPGSPLAHQVAYGCEKTLLTPPAQPSMFRGARGSGWLRRCQECVILCYLDEGFFTLSIRRAALLCCLPALLLPSPGLLLSG</sequence>
<feature type="region of interest" description="Disordered" evidence="1">
    <location>
        <begin position="54"/>
        <end position="122"/>
    </location>
</feature>
<reference evidence="2 3" key="1">
    <citation type="submission" date="2019-05" db="EMBL/GenBank/DDBJ databases">
        <title>Another draft genome of Portunus trituberculatus and its Hox gene families provides insights of decapod evolution.</title>
        <authorList>
            <person name="Jeong J.-H."/>
            <person name="Song I."/>
            <person name="Kim S."/>
            <person name="Choi T."/>
            <person name="Kim D."/>
            <person name="Ryu S."/>
            <person name="Kim W."/>
        </authorList>
    </citation>
    <scope>NUCLEOTIDE SEQUENCE [LARGE SCALE GENOMIC DNA]</scope>
    <source>
        <tissue evidence="2">Muscle</tissue>
    </source>
</reference>